<proteinExistence type="predicted"/>
<dbReference type="RefSeq" id="WP_327794425.1">
    <property type="nucleotide sequence ID" value="NZ_JADQAZ010000002.1"/>
</dbReference>
<gene>
    <name evidence="1" type="ORF">IV417_12510</name>
</gene>
<reference evidence="1 2" key="1">
    <citation type="journal article" date="2021" name="Arch. Microbiol.">
        <title>Harenicola maris gen. nov., sp. nov. isolated from the Sea of Japan shallow sediments.</title>
        <authorList>
            <person name="Romanenko L.A."/>
            <person name="Kurilenko V.V."/>
            <person name="Chernysheva N.Y."/>
            <person name="Tekutyeva L.A."/>
            <person name="Velansky P.V."/>
            <person name="Svetashev V.I."/>
            <person name="Isaeva M.P."/>
        </authorList>
    </citation>
    <scope>NUCLEOTIDE SEQUENCE [LARGE SCALE GENOMIC DNA]</scope>
    <source>
        <strain evidence="1 2">KMM 3653</strain>
    </source>
</reference>
<name>A0AAP2G8Q8_9RHOB</name>
<keyword evidence="2" id="KW-1185">Reference proteome</keyword>
<accession>A0AAP2G8Q8</accession>
<protein>
    <submittedName>
        <fullName evidence="1">Uncharacterized protein</fullName>
    </submittedName>
</protein>
<sequence length="140" mass="15580">MFRKREGSRPVPVMASSHAVSSAFRVASEGVDGVFSPHSAKHCIGQLGWTLCKTPEQMRAWSLNMGHDDEAVTRKYYAKIPEDRVGALIEEIGQGRGDEAAGHSEDLEVMLAFSDHDLAKGTPEFERALWLIDQRRKRNG</sequence>
<dbReference type="Proteomes" id="UP001315686">
    <property type="component" value="Unassembled WGS sequence"/>
</dbReference>
<dbReference type="AlphaFoldDB" id="A0AAP2G8Q8"/>
<evidence type="ECO:0000313" key="1">
    <source>
        <dbReference type="EMBL" id="MBT0958212.1"/>
    </source>
</evidence>
<dbReference type="EMBL" id="JADQAZ010000002">
    <property type="protein sequence ID" value="MBT0958212.1"/>
    <property type="molecule type" value="Genomic_DNA"/>
</dbReference>
<organism evidence="1 2">
    <name type="scientific">Harenicola maris</name>
    <dbReference type="NCBI Taxonomy" id="2841044"/>
    <lineage>
        <taxon>Bacteria</taxon>
        <taxon>Pseudomonadati</taxon>
        <taxon>Pseudomonadota</taxon>
        <taxon>Alphaproteobacteria</taxon>
        <taxon>Rhodobacterales</taxon>
        <taxon>Paracoccaceae</taxon>
        <taxon>Harenicola</taxon>
    </lineage>
</organism>
<comment type="caution">
    <text evidence="1">The sequence shown here is derived from an EMBL/GenBank/DDBJ whole genome shotgun (WGS) entry which is preliminary data.</text>
</comment>
<evidence type="ECO:0000313" key="2">
    <source>
        <dbReference type="Proteomes" id="UP001315686"/>
    </source>
</evidence>